<evidence type="ECO:0000256" key="2">
    <source>
        <dbReference type="ARBA" id="ARBA00022692"/>
    </source>
</evidence>
<evidence type="ECO:0000256" key="4">
    <source>
        <dbReference type="ARBA" id="ARBA00022837"/>
    </source>
</evidence>
<feature type="region of interest" description="Disordered" evidence="8">
    <location>
        <begin position="98"/>
        <end position="172"/>
    </location>
</feature>
<sequence length="2029" mass="222324">MPGQGAEKYFFHMKQNVADGWKDLAYWLGFEDPAIRNIEGRNRDDRSRCMDLLQEWKRTKGNAATTGVLMKALADADLRDVLAGLKTKFPELATQQVTARQETGGQPPSGQPQHGTTGQPQQTARPRGQQPSSPQDTTRPTQETGDQPSSDTSWPEPQQETTGPSSTGGPYCTSKAGPKKLFIVHGGEDKDTLVEPLAHEIVDQGVPMENVFYDKWSIGYTQGIKESITSAIQDSSSFCLAAVAVYYADCSPCKPPVEEVCSCQNGLLGSGETCTVCACSPDGDFRQCKASQWLAIPSSWVLDESSGTSCSGWDWYWYCYYTVDYASRAFDGDASTAWEPLYQPDGYQHWVILDLQTSYTIHRLSVTNAGDPVHDVTNVILESSPLWPYTWEEALSSDALVPGATNPQQFELHCVGRYLRLKVDTKDGTRPILAEVSLYGIENTGGPDGSSCPNFNTGCIISDTAVAVAPPGGQTCYVTADIHEGPRSLDNPLSVHRTGNLTLHGDLLFECGEDYEVQVVWSARGYDEENPDRTMDELLLSSIITNSIHLFIPPKTLPLGIYMIQLQAIMTVPGSGHVSVSAVQTWIELAKLPVVYSMGSALRTVEASGDLLLRADSSYDPEEILVSSGFEYKWTCTLVYLPPLPKWATAGWRCGPGYSSDYSVPAKCDPDGVNPCCSPGGWCGSSPLHCNCGPTCIDYRGVDLQATRGIDIHSGVNVAERGKAYSTLVDGSAVPDRVIDGDTSTVWSSGSCMHTPSTGTVDPWVQIDLCTSFTINSVVIYNRGDELPERANPFNLHMGDSADITQNPVVGNNLNFDPSSLAVKTIPVSGVTARYVGMLLPGPARVLHICEIQVFVDDQYIPFEDCSYTLGCEVPGSTPGELLYAAPMHARPPGTVANVTVEITAGENPPIILHTVIRVAADTTLTGLDLLCAENCNPTDTLAALSLELYTESDLYGTTEFSLAEFPAEFAGQDWTSGIESTSSDRLRVLGGTFWAQGHYTIRLTDVHVTASGDWSRIADYSFEVLPPPEARPEPSISLADSCSLLPAGGVSLIDRFCLVCPDMFTDILGPLEVFISFELIPVGVEVASATFPGDGPPADNRILISLSSLWVLYTPLFDLAAGTILLSVRVSSVDGRSLEFDLTPIDIGIPTMAQLQSYLDSYFAYPDGDFFRSLALGDTQAAFNVAIFASAIVGRMAYEGEDTLEVFGKLIESLSHVEINDEVSISGVSLSILLATGVPEMVSGESQVLAAGLLKTAFEKTRELAGDLESTPVGVINKLAAFMFSGSVNVMAASSTMAEKDHLEGKTYSTNLILMHLRIKRENRTRFSERVYLVGGDSDSLVRAPSFPDLLENSCWDSSEVGIQFLEANFNPFEYSNNSHEVRTDVTGLGVKCGSRTHDVTGLSEPIDILTRRKNESLDGSVYVFETSEPLGSLAMFQFFVGKEQSALGFSIDFNSTRFPQNVSLFLRKDGLPTQDAFNWTATLPLPEDELFSIPWINGTNLTSSPYQWLLPREEVDITDYDVGNMTAYFIGVQFGSEQDVDDKEIVSFTFTAYESSCVYFDENVHLWQSDGCEVGPLTNSTHIHCRCDHLTKFAGFVPPNPLNIAEALSANVLENPAGLVLVLTVFALYLFGILLTRKADRRDLQKVTVALNGFHNESIPFQLRDQQRVLFEKGSVDSFLVSTEEPLGELTHLRVWHNNGGYSPGWFLSQIVVTNIATNSTTYFLCNRWLSVDEDDGKVHRVIPRAVPEDLKKFRNLFLAKSSRDMNDGHLWFSVVGRPARSPFTRVQRLSCCLTLLYSTMLTNIMFFGRGDDFDPPEPIRFAGVDINPPLSLPQMMIGIQSAAIILPVNILIVFLFRNTGPRVTNKSQTEGHGKTKSSLPWWAVYIGWLLVWSASFVAAFFTVLYTLSFGRAKAEAWLVTFLTSFVTDLFLMQPFKLLIVAVIFALVSKTPVEDDPPAEPPQSGEEYLQSGKQKNDSGDMTVTKTPGSWKSASGWSHYLWRERPSTLGAQTIEVCVTRTEVVHRYL</sequence>
<keyword evidence="7" id="KW-1015">Disulfide bond</keyword>
<keyword evidence="5 9" id="KW-1133">Transmembrane helix</keyword>
<dbReference type="SUPFAM" id="SSF47986">
    <property type="entry name" value="DEATH domain"/>
    <property type="match status" value="1"/>
</dbReference>
<keyword evidence="4" id="KW-0106">Calcium</keyword>
<dbReference type="PANTHER" id="PTHR10877">
    <property type="entry name" value="POLYCYSTIN FAMILY MEMBER"/>
    <property type="match status" value="1"/>
</dbReference>
<feature type="transmembrane region" description="Helical" evidence="9">
    <location>
        <begin position="1619"/>
        <end position="1638"/>
    </location>
</feature>
<feature type="transmembrane region" description="Helical" evidence="9">
    <location>
        <begin position="1792"/>
        <end position="1811"/>
    </location>
</feature>
<feature type="region of interest" description="Disordered" evidence="8">
    <location>
        <begin position="1957"/>
        <end position="1995"/>
    </location>
</feature>
<keyword evidence="3" id="KW-0479">Metal-binding</keyword>
<dbReference type="InterPro" id="IPR051223">
    <property type="entry name" value="Polycystin"/>
</dbReference>
<dbReference type="Gene3D" id="1.10.533.10">
    <property type="entry name" value="Death Domain, Fas"/>
    <property type="match status" value="1"/>
</dbReference>
<keyword evidence="13" id="KW-1185">Reference proteome</keyword>
<gene>
    <name evidence="12" type="primary">PKD1L3</name>
    <name evidence="12" type="ORF">BLAG_LOCUS9568</name>
</gene>
<dbReference type="PANTHER" id="PTHR10877:SF194">
    <property type="entry name" value="LOCATION OF VULVA DEFECTIVE 1"/>
    <property type="match status" value="1"/>
</dbReference>
<dbReference type="InterPro" id="IPR006585">
    <property type="entry name" value="FTP1"/>
</dbReference>
<dbReference type="GO" id="GO:0005262">
    <property type="term" value="F:calcium channel activity"/>
    <property type="evidence" value="ECO:0007669"/>
    <property type="project" value="TreeGrafter"/>
</dbReference>
<dbReference type="Pfam" id="PF01825">
    <property type="entry name" value="GPS"/>
    <property type="match status" value="1"/>
</dbReference>
<organism evidence="12 13">
    <name type="scientific">Branchiostoma lanceolatum</name>
    <name type="common">Common lancelet</name>
    <name type="synonym">Amphioxus lanceolatum</name>
    <dbReference type="NCBI Taxonomy" id="7740"/>
    <lineage>
        <taxon>Eukaryota</taxon>
        <taxon>Metazoa</taxon>
        <taxon>Chordata</taxon>
        <taxon>Cephalochordata</taxon>
        <taxon>Leptocardii</taxon>
        <taxon>Amphioxiformes</taxon>
        <taxon>Branchiostomatidae</taxon>
        <taxon>Branchiostoma</taxon>
    </lineage>
</organism>
<dbReference type="CDD" id="cd01670">
    <property type="entry name" value="Death"/>
    <property type="match status" value="1"/>
</dbReference>
<reference evidence="12" key="1">
    <citation type="submission" date="2022-01" db="EMBL/GenBank/DDBJ databases">
        <authorList>
            <person name="Braso-Vives M."/>
        </authorList>
    </citation>
    <scope>NUCLEOTIDE SEQUENCE</scope>
</reference>
<dbReference type="Proteomes" id="UP000838412">
    <property type="component" value="Chromosome 16"/>
</dbReference>
<dbReference type="InterPro" id="IPR011029">
    <property type="entry name" value="DEATH-like_dom_sf"/>
</dbReference>
<comment type="subcellular location">
    <subcellularLocation>
        <location evidence="1">Membrane</location>
    </subcellularLocation>
</comment>
<feature type="compositionally biased region" description="Polar residues" evidence="8">
    <location>
        <begin position="129"/>
        <end position="168"/>
    </location>
</feature>
<dbReference type="OrthoDB" id="10360840at2759"/>
<evidence type="ECO:0000256" key="3">
    <source>
        <dbReference type="ARBA" id="ARBA00022723"/>
    </source>
</evidence>
<dbReference type="Gene3D" id="2.60.120.260">
    <property type="entry name" value="Galactose-binding domain-like"/>
    <property type="match status" value="2"/>
</dbReference>
<dbReference type="InterPro" id="IPR036392">
    <property type="entry name" value="PLAT/LH2_dom_sf"/>
</dbReference>
<dbReference type="Pfam" id="PF02010">
    <property type="entry name" value="REJ"/>
    <property type="match status" value="1"/>
</dbReference>
<dbReference type="Pfam" id="PF00531">
    <property type="entry name" value="Death"/>
    <property type="match status" value="1"/>
</dbReference>
<evidence type="ECO:0000256" key="5">
    <source>
        <dbReference type="ARBA" id="ARBA00022989"/>
    </source>
</evidence>
<keyword evidence="6 9" id="KW-0472">Membrane</keyword>
<evidence type="ECO:0000259" key="10">
    <source>
        <dbReference type="SMART" id="SM00308"/>
    </source>
</evidence>
<dbReference type="Pfam" id="PF01477">
    <property type="entry name" value="PLAT"/>
    <property type="match status" value="1"/>
</dbReference>
<feature type="compositionally biased region" description="Low complexity" evidence="8">
    <location>
        <begin position="101"/>
        <end position="123"/>
    </location>
</feature>
<dbReference type="Gene3D" id="3.40.50.10140">
    <property type="entry name" value="Toll/interleukin-1 receptor homology (TIR) domain"/>
    <property type="match status" value="1"/>
</dbReference>
<feature type="domain" description="Fucolectin tachylectin-4 pentraxin-1" evidence="11">
    <location>
        <begin position="715"/>
        <end position="864"/>
    </location>
</feature>
<dbReference type="InterPro" id="IPR046338">
    <property type="entry name" value="GAIN_dom_sf"/>
</dbReference>
<protein>
    <submittedName>
        <fullName evidence="12">PKD1L3 protein</fullName>
    </submittedName>
</protein>
<dbReference type="InterPro" id="IPR000421">
    <property type="entry name" value="FA58C"/>
</dbReference>
<evidence type="ECO:0000256" key="6">
    <source>
        <dbReference type="ARBA" id="ARBA00023136"/>
    </source>
</evidence>
<dbReference type="InterPro" id="IPR002859">
    <property type="entry name" value="PKD/REJ-like"/>
</dbReference>
<evidence type="ECO:0000256" key="1">
    <source>
        <dbReference type="ARBA" id="ARBA00004370"/>
    </source>
</evidence>
<dbReference type="Gene3D" id="2.60.220.50">
    <property type="match status" value="1"/>
</dbReference>
<dbReference type="SMART" id="SM00308">
    <property type="entry name" value="LH2"/>
    <property type="match status" value="1"/>
</dbReference>
<dbReference type="InterPro" id="IPR035897">
    <property type="entry name" value="Toll_tir_struct_dom_sf"/>
</dbReference>
<dbReference type="SUPFAM" id="SSF49785">
    <property type="entry name" value="Galactose-binding domain-like"/>
    <property type="match status" value="2"/>
</dbReference>
<evidence type="ECO:0000313" key="13">
    <source>
        <dbReference type="Proteomes" id="UP000838412"/>
    </source>
</evidence>
<evidence type="ECO:0000256" key="9">
    <source>
        <dbReference type="SAM" id="Phobius"/>
    </source>
</evidence>
<evidence type="ECO:0000256" key="7">
    <source>
        <dbReference type="ARBA" id="ARBA00023157"/>
    </source>
</evidence>
<feature type="transmembrane region" description="Helical" evidence="9">
    <location>
        <begin position="1840"/>
        <end position="1859"/>
    </location>
</feature>
<dbReference type="InterPro" id="IPR008979">
    <property type="entry name" value="Galactose-bd-like_sf"/>
</dbReference>
<keyword evidence="2 9" id="KW-0812">Transmembrane</keyword>
<dbReference type="Pfam" id="PF00754">
    <property type="entry name" value="F5_F8_type_C"/>
    <property type="match status" value="1"/>
</dbReference>
<dbReference type="EMBL" id="OV696701">
    <property type="protein sequence ID" value="CAH1248140.1"/>
    <property type="molecule type" value="Genomic_DNA"/>
</dbReference>
<dbReference type="GO" id="GO:0050982">
    <property type="term" value="P:detection of mechanical stimulus"/>
    <property type="evidence" value="ECO:0007669"/>
    <property type="project" value="TreeGrafter"/>
</dbReference>
<evidence type="ECO:0000256" key="8">
    <source>
        <dbReference type="SAM" id="MobiDB-lite"/>
    </source>
</evidence>
<dbReference type="GO" id="GO:0046872">
    <property type="term" value="F:metal ion binding"/>
    <property type="evidence" value="ECO:0007669"/>
    <property type="project" value="UniProtKB-KW"/>
</dbReference>
<dbReference type="SUPFAM" id="SSF49723">
    <property type="entry name" value="Lipase/lipooxygenase domain (PLAT/LH2 domain)"/>
    <property type="match status" value="1"/>
</dbReference>
<evidence type="ECO:0000259" key="11">
    <source>
        <dbReference type="SMART" id="SM00607"/>
    </source>
</evidence>
<feature type="compositionally biased region" description="Polar residues" evidence="8">
    <location>
        <begin position="1981"/>
        <end position="1995"/>
    </location>
</feature>
<dbReference type="InterPro" id="IPR001024">
    <property type="entry name" value="PLAT/LH2_dom"/>
</dbReference>
<dbReference type="GO" id="GO:0007165">
    <property type="term" value="P:signal transduction"/>
    <property type="evidence" value="ECO:0007669"/>
    <property type="project" value="InterPro"/>
</dbReference>
<name>A0A8K0EH12_BRALA</name>
<dbReference type="Gene3D" id="2.60.60.20">
    <property type="entry name" value="PLAT/LH2 domain"/>
    <property type="match status" value="1"/>
</dbReference>
<dbReference type="InterPro" id="IPR000203">
    <property type="entry name" value="GPS"/>
</dbReference>
<dbReference type="SMART" id="SM00607">
    <property type="entry name" value="FTP"/>
    <property type="match status" value="1"/>
</dbReference>
<feature type="domain" description="PLAT" evidence="10">
    <location>
        <begin position="1629"/>
        <end position="1745"/>
    </location>
</feature>
<feature type="transmembrane region" description="Helical" evidence="9">
    <location>
        <begin position="1885"/>
        <end position="1908"/>
    </location>
</feature>
<dbReference type="GO" id="GO:0016020">
    <property type="term" value="C:membrane"/>
    <property type="evidence" value="ECO:0007669"/>
    <property type="project" value="UniProtKB-SubCell"/>
</dbReference>
<dbReference type="InterPro" id="IPR000488">
    <property type="entry name" value="Death_dom"/>
</dbReference>
<dbReference type="Pfam" id="PF22633">
    <property type="entry name" value="F5_F8_type_C_2"/>
    <property type="match status" value="1"/>
</dbReference>
<evidence type="ECO:0000313" key="12">
    <source>
        <dbReference type="EMBL" id="CAH1248140.1"/>
    </source>
</evidence>
<accession>A0A8K0EH12</accession>
<dbReference type="SMART" id="SM00303">
    <property type="entry name" value="GPS"/>
    <property type="match status" value="1"/>
</dbReference>
<dbReference type="CDD" id="cd10909">
    <property type="entry name" value="ChtBD1_GH18_2"/>
    <property type="match status" value="1"/>
</dbReference>
<proteinExistence type="predicted"/>
<feature type="transmembrane region" description="Helical" evidence="9">
    <location>
        <begin position="1920"/>
        <end position="1950"/>
    </location>
</feature>